<accession>A0ACD4ZGT8</accession>
<sequence length="185" mass="19450">MQEKSVITRTIEAAGGVYAPGHLGELTQIVDFVLVDTVIEETGSREKRLRLLPSRVVVYFVLALALFEDCSYRGVRGRLTAGLEGLPLVRPAVSSLSRARRRIGAAPLRRLFEILAGPVAHLGQAGSFYRGLRTVAVDGTASRPAPARTPPASTGRPAHPGGVRVRAAAVGPAGRPPTGALPTSS</sequence>
<reference evidence="1" key="1">
    <citation type="submission" date="2022-10" db="EMBL/GenBank/DDBJ databases">
        <title>The complete genomes of actinobacterial strains from the NBC collection.</title>
        <authorList>
            <person name="Joergensen T.S."/>
            <person name="Alvarez Arevalo M."/>
            <person name="Sterndorff E.B."/>
            <person name="Faurdal D."/>
            <person name="Vuksanovic O."/>
            <person name="Mourched A.-S."/>
            <person name="Charusanti P."/>
            <person name="Shaw S."/>
            <person name="Blin K."/>
            <person name="Weber T."/>
        </authorList>
    </citation>
    <scope>NUCLEOTIDE SEQUENCE</scope>
    <source>
        <strain evidence="1">NBC 01771</strain>
    </source>
</reference>
<name>A0ACD4ZGT8_9ACTN</name>
<evidence type="ECO:0000313" key="2">
    <source>
        <dbReference type="Proteomes" id="UP001348369"/>
    </source>
</evidence>
<protein>
    <submittedName>
        <fullName evidence="1">Transposase domain-containing protein</fullName>
    </submittedName>
</protein>
<dbReference type="EMBL" id="CP109109">
    <property type="protein sequence ID" value="WSB97589.1"/>
    <property type="molecule type" value="Genomic_DNA"/>
</dbReference>
<gene>
    <name evidence="1" type="ORF">OG835_11585</name>
</gene>
<keyword evidence="2" id="KW-1185">Reference proteome</keyword>
<organism evidence="1 2">
    <name type="scientific">Streptomyces scopuliridis</name>
    <dbReference type="NCBI Taxonomy" id="452529"/>
    <lineage>
        <taxon>Bacteria</taxon>
        <taxon>Bacillati</taxon>
        <taxon>Actinomycetota</taxon>
        <taxon>Actinomycetes</taxon>
        <taxon>Kitasatosporales</taxon>
        <taxon>Streptomycetaceae</taxon>
        <taxon>Streptomyces</taxon>
    </lineage>
</organism>
<proteinExistence type="predicted"/>
<dbReference type="Proteomes" id="UP001348369">
    <property type="component" value="Chromosome"/>
</dbReference>
<evidence type="ECO:0000313" key="1">
    <source>
        <dbReference type="EMBL" id="WSB97589.1"/>
    </source>
</evidence>